<reference evidence="1" key="2">
    <citation type="journal article" date="2022" name="New Phytol.">
        <title>Evolutionary transition to the ectomycorrhizal habit in the genomes of a hyperdiverse lineage of mushroom-forming fungi.</title>
        <authorList>
            <person name="Looney B."/>
            <person name="Miyauchi S."/>
            <person name="Morin E."/>
            <person name="Drula E."/>
            <person name="Courty P.E."/>
            <person name="Kohler A."/>
            <person name="Kuo A."/>
            <person name="LaButti K."/>
            <person name="Pangilinan J."/>
            <person name="Lipzen A."/>
            <person name="Riley R."/>
            <person name="Andreopoulos W."/>
            <person name="He G."/>
            <person name="Johnson J."/>
            <person name="Nolan M."/>
            <person name="Tritt A."/>
            <person name="Barry K.W."/>
            <person name="Grigoriev I.V."/>
            <person name="Nagy L.G."/>
            <person name="Hibbett D."/>
            <person name="Henrissat B."/>
            <person name="Matheny P.B."/>
            <person name="Labbe J."/>
            <person name="Martin F.M."/>
        </authorList>
    </citation>
    <scope>NUCLEOTIDE SEQUENCE</scope>
    <source>
        <strain evidence="1">FP105234-sp</strain>
    </source>
</reference>
<name>A0ACB8R706_9AGAM</name>
<reference evidence="1" key="1">
    <citation type="submission" date="2021-02" db="EMBL/GenBank/DDBJ databases">
        <authorList>
            <consortium name="DOE Joint Genome Institute"/>
            <person name="Ahrendt S."/>
            <person name="Looney B.P."/>
            <person name="Miyauchi S."/>
            <person name="Morin E."/>
            <person name="Drula E."/>
            <person name="Courty P.E."/>
            <person name="Chicoki N."/>
            <person name="Fauchery L."/>
            <person name="Kohler A."/>
            <person name="Kuo A."/>
            <person name="Labutti K."/>
            <person name="Pangilinan J."/>
            <person name="Lipzen A."/>
            <person name="Riley R."/>
            <person name="Andreopoulos W."/>
            <person name="He G."/>
            <person name="Johnson J."/>
            <person name="Barry K.W."/>
            <person name="Grigoriev I.V."/>
            <person name="Nagy L."/>
            <person name="Hibbett D."/>
            <person name="Henrissat B."/>
            <person name="Matheny P.B."/>
            <person name="Labbe J."/>
            <person name="Martin F."/>
        </authorList>
    </citation>
    <scope>NUCLEOTIDE SEQUENCE</scope>
    <source>
        <strain evidence="1">FP105234-sp</strain>
    </source>
</reference>
<dbReference type="Proteomes" id="UP000814033">
    <property type="component" value="Unassembled WGS sequence"/>
</dbReference>
<evidence type="ECO:0000313" key="2">
    <source>
        <dbReference type="Proteomes" id="UP000814033"/>
    </source>
</evidence>
<evidence type="ECO:0000313" key="1">
    <source>
        <dbReference type="EMBL" id="KAI0039823.1"/>
    </source>
</evidence>
<gene>
    <name evidence="1" type="ORF">FA95DRAFT_982497</name>
</gene>
<accession>A0ACB8R706</accession>
<sequence length="146" mass="15635">MSEPVASAAPSTAADPCSFCWGLLLHNRSQGLAFTRVVVSSDTDWAELRDTVILGVKVTACDVPGPCTKIYTGSIIMHATSWVAMNRALKASWAGRTDGASPANNLIQTMYSRRQFVQSIPQIHRGCTSGEQPPRSILVRSLASAS</sequence>
<dbReference type="EMBL" id="MU276259">
    <property type="protein sequence ID" value="KAI0039823.1"/>
    <property type="molecule type" value="Genomic_DNA"/>
</dbReference>
<keyword evidence="2" id="KW-1185">Reference proteome</keyword>
<comment type="caution">
    <text evidence="1">The sequence shown here is derived from an EMBL/GenBank/DDBJ whole genome shotgun (WGS) entry which is preliminary data.</text>
</comment>
<organism evidence="1 2">
    <name type="scientific">Auriscalpium vulgare</name>
    <dbReference type="NCBI Taxonomy" id="40419"/>
    <lineage>
        <taxon>Eukaryota</taxon>
        <taxon>Fungi</taxon>
        <taxon>Dikarya</taxon>
        <taxon>Basidiomycota</taxon>
        <taxon>Agaricomycotina</taxon>
        <taxon>Agaricomycetes</taxon>
        <taxon>Russulales</taxon>
        <taxon>Auriscalpiaceae</taxon>
        <taxon>Auriscalpium</taxon>
    </lineage>
</organism>
<protein>
    <submittedName>
        <fullName evidence="1">Uncharacterized protein</fullName>
    </submittedName>
</protein>
<proteinExistence type="predicted"/>